<evidence type="ECO:0000256" key="5">
    <source>
        <dbReference type="ARBA" id="ARBA00022692"/>
    </source>
</evidence>
<feature type="transmembrane region" description="Helical" evidence="8">
    <location>
        <begin position="972"/>
        <end position="1000"/>
    </location>
</feature>
<proteinExistence type="predicted"/>
<dbReference type="Pfam" id="PF00873">
    <property type="entry name" value="ACR_tran"/>
    <property type="match status" value="1"/>
</dbReference>
<dbReference type="SUPFAM" id="SSF82714">
    <property type="entry name" value="Multidrug efflux transporter AcrB TolC docking domain, DN and DC subdomains"/>
    <property type="match status" value="2"/>
</dbReference>
<evidence type="ECO:0000256" key="6">
    <source>
        <dbReference type="ARBA" id="ARBA00022989"/>
    </source>
</evidence>
<dbReference type="AlphaFoldDB" id="A0A812IPE7"/>
<accession>A0A812IPE7</accession>
<evidence type="ECO:0000313" key="9">
    <source>
        <dbReference type="EMBL" id="CAE7149012.1"/>
    </source>
</evidence>
<keyword evidence="4" id="KW-0997">Cell inner membrane</keyword>
<feature type="transmembrane region" description="Helical" evidence="8">
    <location>
        <begin position="430"/>
        <end position="450"/>
    </location>
</feature>
<dbReference type="Gene3D" id="1.20.1640.10">
    <property type="entry name" value="Multidrug efflux transporter AcrB transmembrane domain"/>
    <property type="match status" value="2"/>
</dbReference>
<gene>
    <name evidence="9" type="ORF">SNEC2469_LOCUS66</name>
</gene>
<dbReference type="PRINTS" id="PR00702">
    <property type="entry name" value="ACRIFLAVINRP"/>
</dbReference>
<keyword evidence="7 8" id="KW-0472">Membrane</keyword>
<keyword evidence="3" id="KW-1003">Cell membrane</keyword>
<evidence type="ECO:0000256" key="4">
    <source>
        <dbReference type="ARBA" id="ARBA00022519"/>
    </source>
</evidence>
<comment type="caution">
    <text evidence="9">The sequence shown here is derived from an EMBL/GenBank/DDBJ whole genome shotgun (WGS) entry which is preliminary data.</text>
</comment>
<feature type="transmembrane region" description="Helical" evidence="8">
    <location>
        <begin position="845"/>
        <end position="864"/>
    </location>
</feature>
<feature type="transmembrane region" description="Helical" evidence="8">
    <location>
        <begin position="526"/>
        <end position="545"/>
    </location>
</feature>
<organism evidence="9 10">
    <name type="scientific">Symbiodinium necroappetens</name>
    <dbReference type="NCBI Taxonomy" id="1628268"/>
    <lineage>
        <taxon>Eukaryota</taxon>
        <taxon>Sar</taxon>
        <taxon>Alveolata</taxon>
        <taxon>Dinophyceae</taxon>
        <taxon>Suessiales</taxon>
        <taxon>Symbiodiniaceae</taxon>
        <taxon>Symbiodinium</taxon>
    </lineage>
</organism>
<dbReference type="InterPro" id="IPR027463">
    <property type="entry name" value="AcrB_DN_DC_subdom"/>
</dbReference>
<reference evidence="9" key="1">
    <citation type="submission" date="2021-02" db="EMBL/GenBank/DDBJ databases">
        <authorList>
            <person name="Dougan E. K."/>
            <person name="Rhodes N."/>
            <person name="Thang M."/>
            <person name="Chan C."/>
        </authorList>
    </citation>
    <scope>NUCLEOTIDE SEQUENCE</scope>
</reference>
<feature type="transmembrane region" description="Helical" evidence="8">
    <location>
        <begin position="462"/>
        <end position="489"/>
    </location>
</feature>
<keyword evidence="2" id="KW-0813">Transport</keyword>
<dbReference type="Gene3D" id="3.30.2090.10">
    <property type="entry name" value="Multidrug efflux transporter AcrB TolC docking domain, DN and DC subdomains"/>
    <property type="match status" value="2"/>
</dbReference>
<dbReference type="Proteomes" id="UP000601435">
    <property type="component" value="Unassembled WGS sequence"/>
</dbReference>
<evidence type="ECO:0000256" key="3">
    <source>
        <dbReference type="ARBA" id="ARBA00022475"/>
    </source>
</evidence>
<keyword evidence="10" id="KW-1185">Reference proteome</keyword>
<dbReference type="Gene3D" id="3.30.70.1320">
    <property type="entry name" value="Multidrug efflux transporter AcrB pore domain like"/>
    <property type="match status" value="1"/>
</dbReference>
<dbReference type="FunFam" id="1.20.1640.10:FF:000001">
    <property type="entry name" value="Efflux pump membrane transporter"/>
    <property type="match status" value="1"/>
</dbReference>
<evidence type="ECO:0000256" key="7">
    <source>
        <dbReference type="ARBA" id="ARBA00023136"/>
    </source>
</evidence>
<evidence type="ECO:0000313" key="10">
    <source>
        <dbReference type="Proteomes" id="UP000601435"/>
    </source>
</evidence>
<evidence type="ECO:0000256" key="8">
    <source>
        <dbReference type="SAM" id="Phobius"/>
    </source>
</evidence>
<sequence>MPEFTDIFIRRPVLALVLSAVMLLLGLQAATQLTLREYPEVEKSVIYVRAVFPGASAETVQGFVTTPLQRRIAAAKGVEYVTSQSDPGVAEIEVWVRLGENSTDVLGEVITKVNEARFELPREVEDPVVSNRTGGDAMMYLALLSKQMSVQQMADYAARTIQPVLSTVEGVGEARLLGSGMFAMRVWLNPARMAAYGVTATDVNDAIRRDNFISAAGTTRGEYVRASVDAQTDVQDPSHFAAIVVRQEGEQRVRLGDVANIELASETYESQVYSSGQETVFIAITEAPGANPLQMAERVKAQIKTLDAQLPADMTIFLDSDLSIYIGEALNEVQQTLIEATIIVVLVILLFLGSLRVVAIPIVAIPLSLVSVLFLIWLMGFSINLLTLLAMVIAIGLVVDDAIVVVENVHRHIEEGKTPMDAALLGARQVALPVVAMTLTLVAVYLPIGFLGGLTGVLFSEFALTLAGAVMISGIIALILTPMMCAYLLKDHQHQGKAALWLDKQFNRLHGRYANALGHCLDNRGAVMLFAVGIFVSLPIFYQLAQKELAPDEDSGSIFAIATPPDYGSLEYTTLFLDQMVEAWRSVPEVSHSWQVNQPNSVFGGIELKPWDERQRTLEEIRVEVQRKYNGISGLEIFTFAAGGLPGASSGLPLQFVISANVDYRELDRVAEEVLGKARQSGLFAFVSKDLRYSRPEISVRIDRELAARLGISMAKIGETLQIMLGEAETNRFSMEGRSYKVIPQADRGFRLSKEWLERYYLRTEKGSLVPLSTVISLQQNVEPSTLRQYQQLNSVTLQGLVLPPNTLGTGLTFLEEALKEVAPTGYRVGYQGESRRFIEESQGFLLLFATSLVFIYLVLSAQFNSFRDPFIVLISVPLSIFGAIVPLALGWATLNIYTQVGLLTLIGLISKHGILIVDFANNKLADGLDRRSAVLEAAALRLRPILMTTFATVLGVVPLLLAFGAGANSRFSIGLMIAAGMVVGTLFTLFVLPTFYLLLGGKRKVEARRIPQPAVNVHG</sequence>
<dbReference type="GO" id="GO:0042910">
    <property type="term" value="F:xenobiotic transmembrane transporter activity"/>
    <property type="evidence" value="ECO:0007669"/>
    <property type="project" value="TreeGrafter"/>
</dbReference>
<dbReference type="SUPFAM" id="SSF82866">
    <property type="entry name" value="Multidrug efflux transporter AcrB transmembrane domain"/>
    <property type="match status" value="2"/>
</dbReference>
<dbReference type="OrthoDB" id="5875992at2759"/>
<dbReference type="GO" id="GO:0005886">
    <property type="term" value="C:plasma membrane"/>
    <property type="evidence" value="ECO:0007669"/>
    <property type="project" value="UniProtKB-SubCell"/>
</dbReference>
<evidence type="ECO:0000256" key="2">
    <source>
        <dbReference type="ARBA" id="ARBA00022448"/>
    </source>
</evidence>
<feature type="transmembrane region" description="Helical" evidence="8">
    <location>
        <begin position="943"/>
        <end position="966"/>
    </location>
</feature>
<protein>
    <recommendedName>
        <fullName evidence="11">Multidrug efflux protein</fullName>
    </recommendedName>
</protein>
<feature type="transmembrane region" description="Helical" evidence="8">
    <location>
        <begin position="385"/>
        <end position="409"/>
    </location>
</feature>
<name>A0A812IPE7_9DINO</name>
<feature type="transmembrane region" description="Helical" evidence="8">
    <location>
        <begin position="871"/>
        <end position="895"/>
    </location>
</feature>
<dbReference type="SUPFAM" id="SSF82693">
    <property type="entry name" value="Multidrug efflux transporter AcrB pore domain, PN1, PN2, PC1 and PC2 subdomains"/>
    <property type="match status" value="3"/>
</dbReference>
<comment type="subcellular location">
    <subcellularLocation>
        <location evidence="1">Cell membrane</location>
        <topology evidence="1">Multi-pass membrane protein</topology>
    </subcellularLocation>
</comment>
<keyword evidence="5 8" id="KW-0812">Transmembrane</keyword>
<keyword evidence="6 8" id="KW-1133">Transmembrane helix</keyword>
<dbReference type="PANTHER" id="PTHR32063:SF28">
    <property type="entry name" value="BLR2861 PROTEIN"/>
    <property type="match status" value="1"/>
</dbReference>
<dbReference type="EMBL" id="CAJNJA010000001">
    <property type="protein sequence ID" value="CAE7149012.1"/>
    <property type="molecule type" value="Genomic_DNA"/>
</dbReference>
<dbReference type="Gene3D" id="3.30.70.1430">
    <property type="entry name" value="Multidrug efflux transporter AcrB pore domain"/>
    <property type="match status" value="2"/>
</dbReference>
<dbReference type="PANTHER" id="PTHR32063">
    <property type="match status" value="1"/>
</dbReference>
<evidence type="ECO:0000256" key="1">
    <source>
        <dbReference type="ARBA" id="ARBA00004651"/>
    </source>
</evidence>
<dbReference type="Gene3D" id="3.30.70.1440">
    <property type="entry name" value="Multidrug efflux transporter AcrB pore domain"/>
    <property type="match status" value="1"/>
</dbReference>
<dbReference type="InterPro" id="IPR001036">
    <property type="entry name" value="Acrflvin-R"/>
</dbReference>
<evidence type="ECO:0008006" key="11">
    <source>
        <dbReference type="Google" id="ProtNLM"/>
    </source>
</evidence>
<feature type="transmembrane region" description="Helical" evidence="8">
    <location>
        <begin position="901"/>
        <end position="922"/>
    </location>
</feature>